<dbReference type="eggNOG" id="COG0857">
    <property type="taxonomic scope" value="Bacteria"/>
</dbReference>
<dbReference type="RefSeq" id="WP_013780873.1">
    <property type="nucleotide sequence ID" value="NC_015520.1"/>
</dbReference>
<dbReference type="InterPro" id="IPR010766">
    <property type="entry name" value="DRTGG"/>
</dbReference>
<dbReference type="STRING" id="697281.Mahau_1249"/>
<dbReference type="Proteomes" id="UP000008457">
    <property type="component" value="Chromosome"/>
</dbReference>
<sequence>MTVGQLAEKMNMNVIAGANALNKEIKGCYCCDLLSWVMAHAQPGNAWVTVQTHANVVAVAILADISCIIIPEAIAVDKDTIARADEHNIPILGSSLSTYAIAGRLHDLGV</sequence>
<gene>
    <name evidence="2" type="ordered locus">Mahau_1249</name>
</gene>
<accession>F3ZW63</accession>
<feature type="domain" description="DRTGG" evidence="1">
    <location>
        <begin position="6"/>
        <end position="106"/>
    </location>
</feature>
<dbReference type="HOGENOM" id="CLU_140224_1_0_9"/>
<evidence type="ECO:0000259" key="1">
    <source>
        <dbReference type="Pfam" id="PF07085"/>
    </source>
</evidence>
<dbReference type="KEGG" id="mas:Mahau_1249"/>
<dbReference type="SUPFAM" id="SSF75138">
    <property type="entry name" value="HprK N-terminal domain-like"/>
    <property type="match status" value="1"/>
</dbReference>
<name>F3ZW63_MAHA5</name>
<dbReference type="EMBL" id="CP002360">
    <property type="protein sequence ID" value="AEE96443.1"/>
    <property type="molecule type" value="Genomic_DNA"/>
</dbReference>
<evidence type="ECO:0000313" key="3">
    <source>
        <dbReference type="Proteomes" id="UP000008457"/>
    </source>
</evidence>
<dbReference type="InterPro" id="IPR028979">
    <property type="entry name" value="Ser_kin/Pase_Hpr-like_N_sf"/>
</dbReference>
<evidence type="ECO:0000313" key="2">
    <source>
        <dbReference type="EMBL" id="AEE96443.1"/>
    </source>
</evidence>
<dbReference type="Gene3D" id="3.40.1390.20">
    <property type="entry name" value="HprK N-terminal domain-like"/>
    <property type="match status" value="1"/>
</dbReference>
<keyword evidence="3" id="KW-1185">Reference proteome</keyword>
<dbReference type="AlphaFoldDB" id="F3ZW63"/>
<proteinExistence type="predicted"/>
<organism evidence="2 3">
    <name type="scientific">Mahella australiensis (strain DSM 15567 / CIP 107919 / 50-1 BON)</name>
    <dbReference type="NCBI Taxonomy" id="697281"/>
    <lineage>
        <taxon>Bacteria</taxon>
        <taxon>Bacillati</taxon>
        <taxon>Bacillota</taxon>
        <taxon>Clostridia</taxon>
        <taxon>Thermoanaerobacterales</taxon>
        <taxon>Thermoanaerobacterales Family IV. Incertae Sedis</taxon>
        <taxon>Mahella</taxon>
    </lineage>
</organism>
<reference evidence="3" key="1">
    <citation type="submission" date="2010-11" db="EMBL/GenBank/DDBJ databases">
        <title>The complete genome of Mahella australiensis DSM 15567.</title>
        <authorList>
            <consortium name="US DOE Joint Genome Institute (JGI-PGF)"/>
            <person name="Lucas S."/>
            <person name="Copeland A."/>
            <person name="Lapidus A."/>
            <person name="Bruce D."/>
            <person name="Goodwin L."/>
            <person name="Pitluck S."/>
            <person name="Kyrpides N."/>
            <person name="Mavromatis K."/>
            <person name="Pagani I."/>
            <person name="Ivanova N."/>
            <person name="Teshima H."/>
            <person name="Brettin T."/>
            <person name="Detter J.C."/>
            <person name="Han C."/>
            <person name="Tapia R."/>
            <person name="Land M."/>
            <person name="Hauser L."/>
            <person name="Markowitz V."/>
            <person name="Cheng J.-F."/>
            <person name="Hugenholtz P."/>
            <person name="Woyke T."/>
            <person name="Wu D."/>
            <person name="Spring S."/>
            <person name="Pukall R."/>
            <person name="Steenblock K."/>
            <person name="Schneider S."/>
            <person name="Klenk H.-P."/>
            <person name="Eisen J.A."/>
        </authorList>
    </citation>
    <scope>NUCLEOTIDE SEQUENCE [LARGE SCALE GENOMIC DNA]</scope>
    <source>
        <strain evidence="3">DSM 15567 / CIP 107919 / 50-1 BON</strain>
    </source>
</reference>
<protein>
    <submittedName>
        <fullName evidence="2">DRTGG domain-containing protein</fullName>
    </submittedName>
</protein>
<reference evidence="2 3" key="2">
    <citation type="journal article" date="2011" name="Stand. Genomic Sci.">
        <title>Complete genome sequence of Mahella australiensis type strain (50-1 BON).</title>
        <authorList>
            <person name="Sikorski J."/>
            <person name="Teshima H."/>
            <person name="Nolan M."/>
            <person name="Lucas S."/>
            <person name="Hammon N."/>
            <person name="Deshpande S."/>
            <person name="Cheng J.F."/>
            <person name="Pitluck S."/>
            <person name="Liolios K."/>
            <person name="Pagani I."/>
            <person name="Ivanova N."/>
            <person name="Huntemann M."/>
            <person name="Mavromatis K."/>
            <person name="Ovchinikova G."/>
            <person name="Pati A."/>
            <person name="Tapia R."/>
            <person name="Han C."/>
            <person name="Goodwin L."/>
            <person name="Chen A."/>
            <person name="Palaniappan K."/>
            <person name="Land M."/>
            <person name="Hauser L."/>
            <person name="Ngatchou-Djao O.D."/>
            <person name="Rohde M."/>
            <person name="Pukall R."/>
            <person name="Spring S."/>
            <person name="Abt B."/>
            <person name="Goker M."/>
            <person name="Detter J.C."/>
            <person name="Woyke T."/>
            <person name="Bristow J."/>
            <person name="Markowitz V."/>
            <person name="Hugenholtz P."/>
            <person name="Eisen J.A."/>
            <person name="Kyrpides N.C."/>
            <person name="Klenk H.P."/>
            <person name="Lapidus A."/>
        </authorList>
    </citation>
    <scope>NUCLEOTIDE SEQUENCE [LARGE SCALE GENOMIC DNA]</scope>
    <source>
        <strain evidence="3">DSM 15567 / CIP 107919 / 50-1 BON</strain>
    </source>
</reference>
<dbReference type="Pfam" id="PF07085">
    <property type="entry name" value="DRTGG"/>
    <property type="match status" value="1"/>
</dbReference>